<evidence type="ECO:0000313" key="3">
    <source>
        <dbReference type="EMBL" id="KAF0975362.1"/>
    </source>
</evidence>
<proteinExistence type="predicted"/>
<evidence type="ECO:0000259" key="2">
    <source>
        <dbReference type="PROSITE" id="PS50097"/>
    </source>
</evidence>
<dbReference type="VEuPathDB" id="AmoebaDB:NfTy_065580"/>
<dbReference type="Pfam" id="PF00651">
    <property type="entry name" value="BTB"/>
    <property type="match status" value="1"/>
</dbReference>
<accession>A0A6A5BKC0</accession>
<dbReference type="Gene3D" id="3.30.710.10">
    <property type="entry name" value="Potassium Channel Kv1.1, Chain A"/>
    <property type="match status" value="1"/>
</dbReference>
<dbReference type="CDD" id="cd18186">
    <property type="entry name" value="BTB_POZ_ZBTB_KLHL-like"/>
    <property type="match status" value="1"/>
</dbReference>
<feature type="compositionally biased region" description="Acidic residues" evidence="1">
    <location>
        <begin position="33"/>
        <end position="51"/>
    </location>
</feature>
<reference evidence="3 4" key="1">
    <citation type="journal article" date="2019" name="Sci. Rep.">
        <title>Nanopore sequencing improves the draft genome of the human pathogenic amoeba Naegleria fowleri.</title>
        <authorList>
            <person name="Liechti N."/>
            <person name="Schurch N."/>
            <person name="Bruggmann R."/>
            <person name="Wittwer M."/>
        </authorList>
    </citation>
    <scope>NUCLEOTIDE SEQUENCE [LARGE SCALE GENOMIC DNA]</scope>
    <source>
        <strain evidence="3 4">ATCC 30894</strain>
    </source>
</reference>
<dbReference type="SMART" id="SM00225">
    <property type="entry name" value="BTB"/>
    <property type="match status" value="1"/>
</dbReference>
<dbReference type="AlphaFoldDB" id="A0A6A5BKC0"/>
<sequence>MKRGNSSPISSSDQRMKKNKQEDDEAAIALDQQAEEEVSEERDEEGEEDDLYMSHEDYWSSVADIGCSDHNDEDEEEDFSDVILRTSFHDYHLHKIVLNKCNYFKMCMKRTLGFNESKQDENGKQMIDLKHAEETLGNSGIKFDKQMFDKVVQFIYCNYVEVEDADVNDLYYLIQIGDFLDMKQLQNYILQNTLPHFKIYLKERLGIEIPIQEIIFYSLSVVADGNEYLMEIPAIPIEFLNFIFSQPKVPITCKLVLLEKHFHQSTETELSDIDKNEIFTHSLVQPYKNLMQQLKDMIQHSEVSSIRESSAQSLAQKLCPELTPYPSATGNNVDILLTRSEYVEFSLESCVEMECFCLLFGGLFNLRIDCDERSSAYWWTFTLENLECTYPVKVSLYLMSRNSCGGVEWSCEVFQSSTPLEQGKSQELGVVYGEQLYIGNVDVKGVLMVEKCTNITNNTHVFEQKRGQDPVL</sequence>
<comment type="caution">
    <text evidence="3">The sequence shown here is derived from an EMBL/GenBank/DDBJ whole genome shotgun (WGS) entry which is preliminary data.</text>
</comment>
<evidence type="ECO:0000256" key="1">
    <source>
        <dbReference type="SAM" id="MobiDB-lite"/>
    </source>
</evidence>
<dbReference type="PROSITE" id="PS50097">
    <property type="entry name" value="BTB"/>
    <property type="match status" value="1"/>
</dbReference>
<dbReference type="RefSeq" id="XP_044560075.1">
    <property type="nucleotide sequence ID" value="XM_044708871.1"/>
</dbReference>
<organism evidence="3 4">
    <name type="scientific">Naegleria fowleri</name>
    <name type="common">Brain eating amoeba</name>
    <dbReference type="NCBI Taxonomy" id="5763"/>
    <lineage>
        <taxon>Eukaryota</taxon>
        <taxon>Discoba</taxon>
        <taxon>Heterolobosea</taxon>
        <taxon>Tetramitia</taxon>
        <taxon>Eutetramitia</taxon>
        <taxon>Vahlkampfiidae</taxon>
        <taxon>Naegleria</taxon>
    </lineage>
</organism>
<dbReference type="Proteomes" id="UP000444721">
    <property type="component" value="Unassembled WGS sequence"/>
</dbReference>
<dbReference type="SUPFAM" id="SSF54695">
    <property type="entry name" value="POZ domain"/>
    <property type="match status" value="1"/>
</dbReference>
<protein>
    <recommendedName>
        <fullName evidence="2">BTB domain-containing protein</fullName>
    </recommendedName>
</protein>
<gene>
    <name evidence="3" type="ORF">FDP41_005356</name>
</gene>
<dbReference type="GeneID" id="68112574"/>
<feature type="region of interest" description="Disordered" evidence="1">
    <location>
        <begin position="1"/>
        <end position="51"/>
    </location>
</feature>
<dbReference type="VEuPathDB" id="AmoebaDB:FDP41_005356"/>
<dbReference type="InterPro" id="IPR000210">
    <property type="entry name" value="BTB/POZ_dom"/>
</dbReference>
<keyword evidence="4" id="KW-1185">Reference proteome</keyword>
<name>A0A6A5BKC0_NAEFO</name>
<feature type="domain" description="BTB" evidence="2">
    <location>
        <begin position="80"/>
        <end position="164"/>
    </location>
</feature>
<dbReference type="VEuPathDB" id="AmoebaDB:NF0015310"/>
<dbReference type="InterPro" id="IPR011333">
    <property type="entry name" value="SKP1/BTB/POZ_sf"/>
</dbReference>
<feature type="compositionally biased region" description="Polar residues" evidence="1">
    <location>
        <begin position="1"/>
        <end position="13"/>
    </location>
</feature>
<dbReference type="EMBL" id="VFQX01000044">
    <property type="protein sequence ID" value="KAF0975362.1"/>
    <property type="molecule type" value="Genomic_DNA"/>
</dbReference>
<dbReference type="OrthoDB" id="6359816at2759"/>
<evidence type="ECO:0000313" key="4">
    <source>
        <dbReference type="Proteomes" id="UP000444721"/>
    </source>
</evidence>